<dbReference type="OrthoDB" id="9028214at2"/>
<keyword evidence="6" id="KW-1185">Reference proteome</keyword>
<evidence type="ECO:0000259" key="4">
    <source>
        <dbReference type="PROSITE" id="PS50949"/>
    </source>
</evidence>
<evidence type="ECO:0000256" key="2">
    <source>
        <dbReference type="ARBA" id="ARBA00023125"/>
    </source>
</evidence>
<dbReference type="GO" id="GO:0003677">
    <property type="term" value="F:DNA binding"/>
    <property type="evidence" value="ECO:0007669"/>
    <property type="project" value="UniProtKB-KW"/>
</dbReference>
<name>A0A159Z5I9_9RHOB</name>
<evidence type="ECO:0000256" key="3">
    <source>
        <dbReference type="ARBA" id="ARBA00023163"/>
    </source>
</evidence>
<sequence length="237" mass="25779">MSSFQQLSRTEHLPKRIAEEIGRGIAEGRFAAGDKLPTEHVLAQTFGVSRSVVREAIAELRNEGMVETRQGVGAFVTDPQRRATIRVEQARLADPVSLRNFFQLRLPLEVEAARLAARHRTPTEIVALDLALDGMVQARDWLDEGVKADLAFHRALAAATQNEFYVIFLGFIAEKTSTTINTLFPREMGAEIVQVTIGEHAAIHSAVVAGDAARAGGAMHRHLINSAARLGIALEAG</sequence>
<dbReference type="RefSeq" id="WP_066818612.1">
    <property type="nucleotide sequence ID" value="NZ_CP012661.1"/>
</dbReference>
<dbReference type="Proteomes" id="UP000076128">
    <property type="component" value="Chromosome"/>
</dbReference>
<evidence type="ECO:0000256" key="1">
    <source>
        <dbReference type="ARBA" id="ARBA00023015"/>
    </source>
</evidence>
<evidence type="ECO:0000313" key="6">
    <source>
        <dbReference type="Proteomes" id="UP000076128"/>
    </source>
</evidence>
<dbReference type="KEGG" id="daa:AKL17_3289"/>
<dbReference type="InterPro" id="IPR008920">
    <property type="entry name" value="TF_FadR/GntR_C"/>
</dbReference>
<dbReference type="PRINTS" id="PR00035">
    <property type="entry name" value="HTHGNTR"/>
</dbReference>
<keyword evidence="1" id="KW-0805">Transcription regulation</keyword>
<dbReference type="AlphaFoldDB" id="A0A159Z5I9"/>
<protein>
    <submittedName>
        <fullName evidence="5">Transcriptional regulator, GntR family</fullName>
    </submittedName>
</protein>
<keyword evidence="3" id="KW-0804">Transcription</keyword>
<proteinExistence type="predicted"/>
<dbReference type="InterPro" id="IPR036388">
    <property type="entry name" value="WH-like_DNA-bd_sf"/>
</dbReference>
<dbReference type="InterPro" id="IPR000524">
    <property type="entry name" value="Tscrpt_reg_HTH_GntR"/>
</dbReference>
<dbReference type="Pfam" id="PF00392">
    <property type="entry name" value="GntR"/>
    <property type="match status" value="1"/>
</dbReference>
<keyword evidence="2" id="KW-0238">DNA-binding</keyword>
<dbReference type="PROSITE" id="PS50949">
    <property type="entry name" value="HTH_GNTR"/>
    <property type="match status" value="1"/>
</dbReference>
<dbReference type="Gene3D" id="1.10.10.10">
    <property type="entry name" value="Winged helix-like DNA-binding domain superfamily/Winged helix DNA-binding domain"/>
    <property type="match status" value="1"/>
</dbReference>
<dbReference type="PANTHER" id="PTHR43537:SF44">
    <property type="entry name" value="GNTR FAMILY REGULATORY PROTEIN"/>
    <property type="match status" value="1"/>
</dbReference>
<dbReference type="GO" id="GO:0003700">
    <property type="term" value="F:DNA-binding transcription factor activity"/>
    <property type="evidence" value="ECO:0007669"/>
    <property type="project" value="InterPro"/>
</dbReference>
<reference evidence="5 6" key="1">
    <citation type="submission" date="2015-09" db="EMBL/GenBank/DDBJ databases">
        <title>Complete genome sequence of Defluviimonas alba cai42t isolated from an oilfield in Xinjiang.</title>
        <authorList>
            <person name="Geng S."/>
            <person name="Pan X."/>
            <person name="Wu X."/>
        </authorList>
    </citation>
    <scope>NUCLEOTIDE SEQUENCE [LARGE SCALE GENOMIC DNA]</scope>
    <source>
        <strain evidence="6">cai42</strain>
    </source>
</reference>
<feature type="domain" description="HTH gntR-type" evidence="4">
    <location>
        <begin position="11"/>
        <end position="79"/>
    </location>
</feature>
<organism evidence="5 6">
    <name type="scientific">Frigidibacter mobilis</name>
    <dbReference type="NCBI Taxonomy" id="1335048"/>
    <lineage>
        <taxon>Bacteria</taxon>
        <taxon>Pseudomonadati</taxon>
        <taxon>Pseudomonadota</taxon>
        <taxon>Alphaproteobacteria</taxon>
        <taxon>Rhodobacterales</taxon>
        <taxon>Paracoccaceae</taxon>
        <taxon>Frigidibacter</taxon>
    </lineage>
</organism>
<dbReference type="STRING" id="1335048.AKL17_3289"/>
<dbReference type="SUPFAM" id="SSF46785">
    <property type="entry name" value="Winged helix' DNA-binding domain"/>
    <property type="match status" value="1"/>
</dbReference>
<gene>
    <name evidence="5" type="ORF">AKL17_3289</name>
</gene>
<dbReference type="Gene3D" id="1.20.120.530">
    <property type="entry name" value="GntR ligand-binding domain-like"/>
    <property type="match status" value="1"/>
</dbReference>
<dbReference type="PANTHER" id="PTHR43537">
    <property type="entry name" value="TRANSCRIPTIONAL REGULATOR, GNTR FAMILY"/>
    <property type="match status" value="1"/>
</dbReference>
<dbReference type="InterPro" id="IPR011711">
    <property type="entry name" value="GntR_C"/>
</dbReference>
<accession>A0A159Z5I9</accession>
<dbReference type="SMART" id="SM00345">
    <property type="entry name" value="HTH_GNTR"/>
    <property type="match status" value="1"/>
</dbReference>
<evidence type="ECO:0000313" key="5">
    <source>
        <dbReference type="EMBL" id="AMY70521.1"/>
    </source>
</evidence>
<dbReference type="InterPro" id="IPR036390">
    <property type="entry name" value="WH_DNA-bd_sf"/>
</dbReference>
<dbReference type="Pfam" id="PF07729">
    <property type="entry name" value="FCD"/>
    <property type="match status" value="1"/>
</dbReference>
<dbReference type="SUPFAM" id="SSF48008">
    <property type="entry name" value="GntR ligand-binding domain-like"/>
    <property type="match status" value="1"/>
</dbReference>
<dbReference type="CDD" id="cd07377">
    <property type="entry name" value="WHTH_GntR"/>
    <property type="match status" value="1"/>
</dbReference>
<dbReference type="EMBL" id="CP012661">
    <property type="protein sequence ID" value="AMY70521.1"/>
    <property type="molecule type" value="Genomic_DNA"/>
</dbReference>
<dbReference type="SMART" id="SM00895">
    <property type="entry name" value="FCD"/>
    <property type="match status" value="1"/>
</dbReference>